<dbReference type="AlphaFoldDB" id="A0AAE1DK45"/>
<comment type="caution">
    <text evidence="1">The sequence shown here is derived from an EMBL/GenBank/DDBJ whole genome shotgun (WGS) entry which is preliminary data.</text>
</comment>
<evidence type="ECO:0000313" key="1">
    <source>
        <dbReference type="EMBL" id="KAK3772770.1"/>
    </source>
</evidence>
<name>A0AAE1DK45_9GAST</name>
<organism evidence="1 2">
    <name type="scientific">Elysia crispata</name>
    <name type="common">lettuce slug</name>
    <dbReference type="NCBI Taxonomy" id="231223"/>
    <lineage>
        <taxon>Eukaryota</taxon>
        <taxon>Metazoa</taxon>
        <taxon>Spiralia</taxon>
        <taxon>Lophotrochozoa</taxon>
        <taxon>Mollusca</taxon>
        <taxon>Gastropoda</taxon>
        <taxon>Heterobranchia</taxon>
        <taxon>Euthyneura</taxon>
        <taxon>Panpulmonata</taxon>
        <taxon>Sacoglossa</taxon>
        <taxon>Placobranchoidea</taxon>
        <taxon>Plakobranchidae</taxon>
        <taxon>Elysia</taxon>
    </lineage>
</organism>
<dbReference type="EMBL" id="JAWDGP010003606">
    <property type="protein sequence ID" value="KAK3772770.1"/>
    <property type="molecule type" value="Genomic_DNA"/>
</dbReference>
<keyword evidence="2" id="KW-1185">Reference proteome</keyword>
<evidence type="ECO:0000313" key="2">
    <source>
        <dbReference type="Proteomes" id="UP001283361"/>
    </source>
</evidence>
<accession>A0AAE1DK45</accession>
<reference evidence="1" key="1">
    <citation type="journal article" date="2023" name="G3 (Bethesda)">
        <title>A reference genome for the long-term kleptoplast-retaining sea slug Elysia crispata morphotype clarki.</title>
        <authorList>
            <person name="Eastman K.E."/>
            <person name="Pendleton A.L."/>
            <person name="Shaikh M.A."/>
            <person name="Suttiyut T."/>
            <person name="Ogas R."/>
            <person name="Tomko P."/>
            <person name="Gavelis G."/>
            <person name="Widhalm J.R."/>
            <person name="Wisecaver J.H."/>
        </authorList>
    </citation>
    <scope>NUCLEOTIDE SEQUENCE</scope>
    <source>
        <strain evidence="1">ECLA1</strain>
    </source>
</reference>
<dbReference type="Proteomes" id="UP001283361">
    <property type="component" value="Unassembled WGS sequence"/>
</dbReference>
<gene>
    <name evidence="1" type="ORF">RRG08_049260</name>
</gene>
<protein>
    <submittedName>
        <fullName evidence="1">Uncharacterized protein</fullName>
    </submittedName>
</protein>
<proteinExistence type="predicted"/>
<sequence length="109" mass="12329">MQVEVLGCARTVHIRATSFQVARTSRNLLAKNREGHGMESRHISDLDLVVGLVKLAWPIVHTLSFRYNLAQPGTNGFSPVTVGNRARNSAHQQNFFVVHRLKHQDFLEK</sequence>